<dbReference type="EMBL" id="PYMH01000009">
    <property type="protein sequence ID" value="PSU32549.1"/>
    <property type="molecule type" value="Genomic_DNA"/>
</dbReference>
<dbReference type="GO" id="GO:0032259">
    <property type="term" value="P:methylation"/>
    <property type="evidence" value="ECO:0007669"/>
    <property type="project" value="UniProtKB-KW"/>
</dbReference>
<reference evidence="2 3" key="1">
    <citation type="submission" date="2018-03" db="EMBL/GenBank/DDBJ databases">
        <title>Whole genome sequencing of Histamine producing bacteria.</title>
        <authorList>
            <person name="Butler K."/>
        </authorList>
    </citation>
    <scope>NUCLEOTIDE SEQUENCE [LARGE SCALE GENOMIC DNA]</scope>
    <source>
        <strain evidence="2 3">JCM 13586</strain>
    </source>
</reference>
<dbReference type="Gene3D" id="3.40.50.150">
    <property type="entry name" value="Vaccinia Virus protein VP39"/>
    <property type="match status" value="1"/>
</dbReference>
<evidence type="ECO:0000313" key="3">
    <source>
        <dbReference type="Proteomes" id="UP000241222"/>
    </source>
</evidence>
<gene>
    <name evidence="2" type="ORF">C9I99_18310</name>
</gene>
<dbReference type="CDD" id="cd02440">
    <property type="entry name" value="AdoMet_MTases"/>
    <property type="match status" value="1"/>
</dbReference>
<feature type="domain" description="Methyltransferase type 11" evidence="1">
    <location>
        <begin position="44"/>
        <end position="138"/>
    </location>
</feature>
<keyword evidence="2" id="KW-0808">Transferase</keyword>
<dbReference type="Pfam" id="PF08241">
    <property type="entry name" value="Methyltransf_11"/>
    <property type="match status" value="1"/>
</dbReference>
<keyword evidence="3" id="KW-1185">Reference proteome</keyword>
<dbReference type="InterPro" id="IPR029063">
    <property type="entry name" value="SAM-dependent_MTases_sf"/>
</dbReference>
<dbReference type="Proteomes" id="UP000241222">
    <property type="component" value="Unassembled WGS sequence"/>
</dbReference>
<accession>A0A2T3IVV0</accession>
<dbReference type="OrthoDB" id="9791837at2"/>
<name>A0A2T3IVV0_9GAMM</name>
<dbReference type="AlphaFoldDB" id="A0A2T3IVV0"/>
<dbReference type="PANTHER" id="PTHR43861">
    <property type="entry name" value="TRANS-ACONITATE 2-METHYLTRANSFERASE-RELATED"/>
    <property type="match status" value="1"/>
</dbReference>
<organism evidence="2 3">
    <name type="scientific">Photobacterium lutimaris</name>
    <dbReference type="NCBI Taxonomy" id="388278"/>
    <lineage>
        <taxon>Bacteria</taxon>
        <taxon>Pseudomonadati</taxon>
        <taxon>Pseudomonadota</taxon>
        <taxon>Gammaproteobacteria</taxon>
        <taxon>Vibrionales</taxon>
        <taxon>Vibrionaceae</taxon>
        <taxon>Photobacterium</taxon>
    </lineage>
</organism>
<protein>
    <submittedName>
        <fullName evidence="2">SAM-dependent methyltransferase</fullName>
    </submittedName>
</protein>
<evidence type="ECO:0000259" key="1">
    <source>
        <dbReference type="Pfam" id="PF08241"/>
    </source>
</evidence>
<evidence type="ECO:0000313" key="2">
    <source>
        <dbReference type="EMBL" id="PSU32549.1"/>
    </source>
</evidence>
<dbReference type="SUPFAM" id="SSF53335">
    <property type="entry name" value="S-adenosyl-L-methionine-dependent methyltransferases"/>
    <property type="match status" value="1"/>
</dbReference>
<dbReference type="PANTHER" id="PTHR43861:SF1">
    <property type="entry name" value="TRANS-ACONITATE 2-METHYLTRANSFERASE"/>
    <property type="match status" value="1"/>
</dbReference>
<dbReference type="RefSeq" id="WP_107350296.1">
    <property type="nucleotide sequence ID" value="NZ_PYMH01000009.1"/>
</dbReference>
<dbReference type="GO" id="GO:0008757">
    <property type="term" value="F:S-adenosylmethionine-dependent methyltransferase activity"/>
    <property type="evidence" value="ECO:0007669"/>
    <property type="project" value="InterPro"/>
</dbReference>
<dbReference type="InterPro" id="IPR013216">
    <property type="entry name" value="Methyltransf_11"/>
</dbReference>
<keyword evidence="2" id="KW-0489">Methyltransferase</keyword>
<comment type="caution">
    <text evidence="2">The sequence shown here is derived from an EMBL/GenBank/DDBJ whole genome shotgun (WGS) entry which is preliminary data.</text>
</comment>
<proteinExistence type="predicted"/>
<sequence>MKSPMYGRFAKEYDRAVQDNIYNAMLERPSLQAMLPDLKGKKVLDLACGSGVYAEYLLAQGAEVTAVDVSPQMVEMVNDKLSGKLQCYVQDLNMGLPHEPDSAYDVVICPLAVHYLPDLQLLFKDIQRCLIKGGVFVFSTHHPLIDFEVSPSGDYFQKELITEEWDTIGQPVEVSFYRRSLTDLFEAVFTSGMTVAGLSEGSPSPEMVDIDPQRFEQLSMKPNFIFIACQN</sequence>